<evidence type="ECO:0000313" key="3">
    <source>
        <dbReference type="EMBL" id="SER24123.1"/>
    </source>
</evidence>
<dbReference type="Proteomes" id="UP000199114">
    <property type="component" value="Unassembled WGS sequence"/>
</dbReference>
<evidence type="ECO:0000313" key="4">
    <source>
        <dbReference type="Proteomes" id="UP000199114"/>
    </source>
</evidence>
<keyword evidence="2" id="KW-0812">Transmembrane</keyword>
<keyword evidence="4" id="KW-1185">Reference proteome</keyword>
<name>A0A1H9MLU1_9EURY</name>
<sequence>MTEEGEQHVEHDQQKRPAGRGSRALGSRLEGGGAFDRNRGSDELSVVATLALLVVAQVAFVAANLLWVPFSIPLEGARI</sequence>
<gene>
    <name evidence="3" type="ORF">SAMN04489841_3395</name>
</gene>
<evidence type="ECO:0000256" key="1">
    <source>
        <dbReference type="SAM" id="MobiDB-lite"/>
    </source>
</evidence>
<feature type="region of interest" description="Disordered" evidence="1">
    <location>
        <begin position="1"/>
        <end position="39"/>
    </location>
</feature>
<feature type="transmembrane region" description="Helical" evidence="2">
    <location>
        <begin position="46"/>
        <end position="68"/>
    </location>
</feature>
<evidence type="ECO:0000256" key="2">
    <source>
        <dbReference type="SAM" id="Phobius"/>
    </source>
</evidence>
<proteinExistence type="predicted"/>
<organism evidence="3 4">
    <name type="scientific">Natrinema salaciae</name>
    <dbReference type="NCBI Taxonomy" id="1186196"/>
    <lineage>
        <taxon>Archaea</taxon>
        <taxon>Methanobacteriati</taxon>
        <taxon>Methanobacteriota</taxon>
        <taxon>Stenosarchaea group</taxon>
        <taxon>Halobacteria</taxon>
        <taxon>Halobacteriales</taxon>
        <taxon>Natrialbaceae</taxon>
        <taxon>Natrinema</taxon>
    </lineage>
</organism>
<protein>
    <submittedName>
        <fullName evidence="3">Uncharacterized protein</fullName>
    </submittedName>
</protein>
<reference evidence="4" key="1">
    <citation type="submission" date="2016-10" db="EMBL/GenBank/DDBJ databases">
        <authorList>
            <person name="Varghese N."/>
            <person name="Submissions S."/>
        </authorList>
    </citation>
    <scope>NUCLEOTIDE SEQUENCE [LARGE SCALE GENOMIC DNA]</scope>
    <source>
        <strain evidence="4">DSM 25055</strain>
    </source>
</reference>
<dbReference type="AlphaFoldDB" id="A0A1H9MLU1"/>
<keyword evidence="2" id="KW-1133">Transmembrane helix</keyword>
<feature type="compositionally biased region" description="Basic and acidic residues" evidence="1">
    <location>
        <begin position="1"/>
        <end position="15"/>
    </location>
</feature>
<accession>A0A1H9MLU1</accession>
<dbReference type="RefSeq" id="WP_090619429.1">
    <property type="nucleotide sequence ID" value="NZ_FOFD01000004.1"/>
</dbReference>
<keyword evidence="2" id="KW-0472">Membrane</keyword>
<dbReference type="EMBL" id="FOFD01000004">
    <property type="protein sequence ID" value="SER24123.1"/>
    <property type="molecule type" value="Genomic_DNA"/>
</dbReference>
<dbReference type="STRING" id="1186196.SAMN04489841_3395"/>